<dbReference type="Proteomes" id="UP001152320">
    <property type="component" value="Chromosome 2"/>
</dbReference>
<organism evidence="1 2">
    <name type="scientific">Holothuria leucospilota</name>
    <name type="common">Black long sea cucumber</name>
    <name type="synonym">Mertensiothuria leucospilota</name>
    <dbReference type="NCBI Taxonomy" id="206669"/>
    <lineage>
        <taxon>Eukaryota</taxon>
        <taxon>Metazoa</taxon>
        <taxon>Echinodermata</taxon>
        <taxon>Eleutherozoa</taxon>
        <taxon>Echinozoa</taxon>
        <taxon>Holothuroidea</taxon>
        <taxon>Aspidochirotacea</taxon>
        <taxon>Aspidochirotida</taxon>
        <taxon>Holothuriidae</taxon>
        <taxon>Holothuria</taxon>
    </lineage>
</organism>
<sequence>MGEMSCSCCSSSLYMMMNSLELNHKTVPVNELFSPGLLVTFLISVLDGIPNFLLDESTLQLKREIMCHLIALLYPIPPNPIPSQFRFQ</sequence>
<evidence type="ECO:0000313" key="1">
    <source>
        <dbReference type="EMBL" id="KAJ8047225.1"/>
    </source>
</evidence>
<dbReference type="AlphaFoldDB" id="A0A9Q1CM53"/>
<name>A0A9Q1CM53_HOLLE</name>
<reference evidence="1" key="1">
    <citation type="submission" date="2021-10" db="EMBL/GenBank/DDBJ databases">
        <title>Tropical sea cucumber genome reveals ecological adaptation and Cuvierian tubules defense mechanism.</title>
        <authorList>
            <person name="Chen T."/>
        </authorList>
    </citation>
    <scope>NUCLEOTIDE SEQUENCE</scope>
    <source>
        <strain evidence="1">Nanhai2018</strain>
        <tissue evidence="1">Muscle</tissue>
    </source>
</reference>
<keyword evidence="2" id="KW-1185">Reference proteome</keyword>
<gene>
    <name evidence="1" type="ORF">HOLleu_06175</name>
</gene>
<protein>
    <submittedName>
        <fullName evidence="1">Uncharacterized protein</fullName>
    </submittedName>
</protein>
<comment type="caution">
    <text evidence="1">The sequence shown here is derived from an EMBL/GenBank/DDBJ whole genome shotgun (WGS) entry which is preliminary data.</text>
</comment>
<accession>A0A9Q1CM53</accession>
<evidence type="ECO:0000313" key="2">
    <source>
        <dbReference type="Proteomes" id="UP001152320"/>
    </source>
</evidence>
<proteinExistence type="predicted"/>
<dbReference type="EMBL" id="JAIZAY010000002">
    <property type="protein sequence ID" value="KAJ8047225.1"/>
    <property type="molecule type" value="Genomic_DNA"/>
</dbReference>